<protein>
    <submittedName>
        <fullName evidence="1">Uncharacterized protein</fullName>
    </submittedName>
</protein>
<sequence length="115" mass="13255">MAMVCFKVSDHYDALKTSDLTNVETLVKPDAEKYFVERSESTENLPRLPALSESLNTAFDEKSLFPKYMLDFEMKMKNHHNTVMNQFLHEYLRGALGVSNGTQFLVSFERQNLSP</sequence>
<organism evidence="1 2">
    <name type="scientific">Lottia gigantea</name>
    <name type="common">Giant owl limpet</name>
    <dbReference type="NCBI Taxonomy" id="225164"/>
    <lineage>
        <taxon>Eukaryota</taxon>
        <taxon>Metazoa</taxon>
        <taxon>Spiralia</taxon>
        <taxon>Lophotrochozoa</taxon>
        <taxon>Mollusca</taxon>
        <taxon>Gastropoda</taxon>
        <taxon>Patellogastropoda</taxon>
        <taxon>Lottioidea</taxon>
        <taxon>Lottiidae</taxon>
        <taxon>Lottia</taxon>
    </lineage>
</organism>
<dbReference type="CTD" id="20239820"/>
<dbReference type="GeneID" id="20239820"/>
<dbReference type="RefSeq" id="XP_009059496.1">
    <property type="nucleotide sequence ID" value="XM_009061248.1"/>
</dbReference>
<accession>V3ZZ61</accession>
<keyword evidence="2" id="KW-1185">Reference proteome</keyword>
<dbReference type="KEGG" id="lgi:LOTGIDRAFT_164722"/>
<evidence type="ECO:0000313" key="1">
    <source>
        <dbReference type="EMBL" id="ESO89702.1"/>
    </source>
</evidence>
<reference evidence="1 2" key="1">
    <citation type="journal article" date="2013" name="Nature">
        <title>Insights into bilaterian evolution from three spiralian genomes.</title>
        <authorList>
            <person name="Simakov O."/>
            <person name="Marletaz F."/>
            <person name="Cho S.J."/>
            <person name="Edsinger-Gonzales E."/>
            <person name="Havlak P."/>
            <person name="Hellsten U."/>
            <person name="Kuo D.H."/>
            <person name="Larsson T."/>
            <person name="Lv J."/>
            <person name="Arendt D."/>
            <person name="Savage R."/>
            <person name="Osoegawa K."/>
            <person name="de Jong P."/>
            <person name="Grimwood J."/>
            <person name="Chapman J.A."/>
            <person name="Shapiro H."/>
            <person name="Aerts A."/>
            <person name="Otillar R.P."/>
            <person name="Terry A.Y."/>
            <person name="Boore J.L."/>
            <person name="Grigoriev I.V."/>
            <person name="Lindberg D.R."/>
            <person name="Seaver E.C."/>
            <person name="Weisblat D.A."/>
            <person name="Putnam N.H."/>
            <person name="Rokhsar D.S."/>
        </authorList>
    </citation>
    <scope>NUCLEOTIDE SEQUENCE [LARGE SCALE GENOMIC DNA]</scope>
</reference>
<dbReference type="Proteomes" id="UP000030746">
    <property type="component" value="Unassembled WGS sequence"/>
</dbReference>
<dbReference type="OrthoDB" id="10251381at2759"/>
<name>V3ZZ61_LOTGI</name>
<dbReference type="AlphaFoldDB" id="V3ZZ61"/>
<dbReference type="EMBL" id="KB202544">
    <property type="protein sequence ID" value="ESO89702.1"/>
    <property type="molecule type" value="Genomic_DNA"/>
</dbReference>
<dbReference type="HOGENOM" id="CLU_2111620_0_0_1"/>
<gene>
    <name evidence="1" type="ORF">LOTGIDRAFT_164722</name>
</gene>
<evidence type="ECO:0000313" key="2">
    <source>
        <dbReference type="Proteomes" id="UP000030746"/>
    </source>
</evidence>
<proteinExistence type="predicted"/>